<dbReference type="RefSeq" id="WP_210225867.1">
    <property type="nucleotide sequence ID" value="NZ_CP072800.1"/>
</dbReference>
<evidence type="ECO:0000313" key="1">
    <source>
        <dbReference type="EMBL" id="QTR49000.1"/>
    </source>
</evidence>
<protein>
    <submittedName>
        <fullName evidence="1">Uncharacterized protein</fullName>
    </submittedName>
</protein>
<reference evidence="1 2" key="1">
    <citation type="submission" date="2021-04" db="EMBL/GenBank/DDBJ databases">
        <title>Genomics, taxonomy and metabolism of representatives of sulfur bacteria of the genus Thiothrix: Thiothrix fructosivorans QT, Thiothrix unzii A1T and three new species, Thiothrix subterranea sp. nov., Thiothrix litoralis sp. nov. and 'Candidatus Thiothrix anitrata' sp. nov.</title>
        <authorList>
            <person name="Ravin N.V."/>
            <person name="Smolyakov D."/>
            <person name="Rudenko T.S."/>
            <person name="Mardanov A.V."/>
            <person name="Beletsky A.V."/>
            <person name="Markov N.D."/>
            <person name="Fomenkov A.I."/>
            <person name="Roberts R.J."/>
            <person name="Karnachuk O.V."/>
            <person name="Novikov A."/>
            <person name="Grabovich M.Y."/>
        </authorList>
    </citation>
    <scope>NUCLEOTIDE SEQUENCE [LARGE SCALE GENOMIC DNA]</scope>
    <source>
        <strain evidence="1 2">A52</strain>
    </source>
</reference>
<organism evidence="1 2">
    <name type="scientific">Candidatus Thiothrix anitrata</name>
    <dbReference type="NCBI Taxonomy" id="2823902"/>
    <lineage>
        <taxon>Bacteria</taxon>
        <taxon>Pseudomonadati</taxon>
        <taxon>Pseudomonadota</taxon>
        <taxon>Gammaproteobacteria</taxon>
        <taxon>Thiotrichales</taxon>
        <taxon>Thiotrichaceae</taxon>
        <taxon>Thiothrix</taxon>
    </lineage>
</organism>
<sequence>MMRMVPLLKAIIDADFSKSNLTMSLTLLMQLAGYGKTEDDLSDSRLEQLSGLRRDRARAAVREVMATGLFESAGKGRFGTIYRIPKHFLSTQGKAGFQIRQGASETDAYLATDDAEETNANTRIDPGSDTLDALTALKSHYQQLLDAHQTLVESHRNLVIANQHLVETNQLLVKTFLHFGNNNHTLGESLPPNGVDSNPVLVTDNKKPLHTKTFTPNPPTVPQSCPHTDEVSQVDDSISGITSHHGLSQVALRYPDELSTEERAQAPSKLDGLHPVIAQEVLDVLAAKIAHGEVKKSTIGLLVWLANSARSGTFDRTPALEWRKQQQEQQGRQAKVTVTELNNLANEIKALQMIYKAGGIENPVSLEVINAKKAAYFQKLEAHKDAPG</sequence>
<dbReference type="Gene3D" id="1.10.10.10">
    <property type="entry name" value="Winged helix-like DNA-binding domain superfamily/Winged helix DNA-binding domain"/>
    <property type="match status" value="1"/>
</dbReference>
<proteinExistence type="predicted"/>
<dbReference type="EMBL" id="CP072800">
    <property type="protein sequence ID" value="QTR49000.1"/>
    <property type="molecule type" value="Genomic_DNA"/>
</dbReference>
<dbReference type="Proteomes" id="UP000672027">
    <property type="component" value="Chromosome"/>
</dbReference>
<accession>A0ABX7WZE2</accession>
<evidence type="ECO:0000313" key="2">
    <source>
        <dbReference type="Proteomes" id="UP000672027"/>
    </source>
</evidence>
<gene>
    <name evidence="1" type="ORF">J8380_12025</name>
</gene>
<keyword evidence="2" id="KW-1185">Reference proteome</keyword>
<name>A0ABX7WZE2_9GAMM</name>
<dbReference type="InterPro" id="IPR036388">
    <property type="entry name" value="WH-like_DNA-bd_sf"/>
</dbReference>